<proteinExistence type="predicted"/>
<reference evidence="2 3" key="1">
    <citation type="journal article" date="2015" name="Int. J. Syst. Evol. Microbiol.">
        <title>Flavisolibacter ginsenosidimutans sp. nov., with ginsenoside-converting activity isolated from soil used for cultivating ginseng.</title>
        <authorList>
            <person name="Zhao Y."/>
            <person name="Liu Q."/>
            <person name="Kang M.S."/>
            <person name="Jin F."/>
            <person name="Yu H."/>
            <person name="Im W.T."/>
        </authorList>
    </citation>
    <scope>NUCLEOTIDE SEQUENCE [LARGE SCALE GENOMIC DNA]</scope>
    <source>
        <strain evidence="2 3">Gsoil 636</strain>
    </source>
</reference>
<dbReference type="OrthoDB" id="650247at2"/>
<organism evidence="2 3">
    <name type="scientific">Flavisolibacter ginsenosidimutans</name>
    <dbReference type="NCBI Taxonomy" id="661481"/>
    <lineage>
        <taxon>Bacteria</taxon>
        <taxon>Pseudomonadati</taxon>
        <taxon>Bacteroidota</taxon>
        <taxon>Chitinophagia</taxon>
        <taxon>Chitinophagales</taxon>
        <taxon>Chitinophagaceae</taxon>
        <taxon>Flavisolibacter</taxon>
    </lineage>
</organism>
<dbReference type="Proteomes" id="UP000321204">
    <property type="component" value="Chromosome"/>
</dbReference>
<evidence type="ECO:0000256" key="1">
    <source>
        <dbReference type="SAM" id="SignalP"/>
    </source>
</evidence>
<evidence type="ECO:0000313" key="3">
    <source>
        <dbReference type="Proteomes" id="UP000321204"/>
    </source>
</evidence>
<evidence type="ECO:0000313" key="2">
    <source>
        <dbReference type="EMBL" id="QEC57012.1"/>
    </source>
</evidence>
<dbReference type="Gene3D" id="2.50.20.10">
    <property type="entry name" value="Lipoprotein localisation LolA/LolB/LppX"/>
    <property type="match status" value="1"/>
</dbReference>
<feature type="chain" id="PRO_5023052666" description="Lipocalin-like domain-containing protein" evidence="1">
    <location>
        <begin position="19"/>
        <end position="227"/>
    </location>
</feature>
<evidence type="ECO:0008006" key="4">
    <source>
        <dbReference type="Google" id="ProtNLM"/>
    </source>
</evidence>
<feature type="signal peptide" evidence="1">
    <location>
        <begin position="1"/>
        <end position="18"/>
    </location>
</feature>
<protein>
    <recommendedName>
        <fullName evidence="4">Lipocalin-like domain-containing protein</fullName>
    </recommendedName>
</protein>
<dbReference type="KEGG" id="fgg:FSB75_14245"/>
<keyword evidence="3" id="KW-1185">Reference proteome</keyword>
<sequence length="227" mass="24902">MKILLSFLFAFLVTTTFAQTEEALLQKVKAKLEKVNDYEATGKLKLDVSFINAQESDVTVYFKKPNKFKVKKAGGISILPKGGVSVNTASLLPVGGYQTVAAGKAIVDGVTTTIVKLIPTNENSDVVLSTLYVDEKDAVIRKAVVTTKESGTYDVQMTYGKYTAWGLADKVVFSFNTKDYKLPKGITFEYDKGGTKVEDKNKNKKGTVTITYTGYKINKGLSEKVFE</sequence>
<dbReference type="RefSeq" id="WP_146788857.1">
    <property type="nucleotide sequence ID" value="NZ_BAABIO010000003.1"/>
</dbReference>
<gene>
    <name evidence="2" type="ORF">FSB75_14245</name>
</gene>
<keyword evidence="1" id="KW-0732">Signal</keyword>
<dbReference type="AlphaFoldDB" id="A0A5B8UKV9"/>
<dbReference type="EMBL" id="CP042433">
    <property type="protein sequence ID" value="QEC57012.1"/>
    <property type="molecule type" value="Genomic_DNA"/>
</dbReference>
<name>A0A5B8UKV9_9BACT</name>
<accession>A0A5B8UKV9</accession>